<name>A0A562SR24_9BACT</name>
<dbReference type="EMBL" id="VLLE01000003">
    <property type="protein sequence ID" value="TWI83583.1"/>
    <property type="molecule type" value="Genomic_DNA"/>
</dbReference>
<feature type="domain" description="GH29D-like beta-sandwich" evidence="2">
    <location>
        <begin position="36"/>
        <end position="91"/>
    </location>
</feature>
<sequence>MKRLLIYLLFHLALQAHSQQVFQLATPMLKYESAFFKDSTSFSIQFNQPGAEVRYTLNGKEPTVNDLLYSKPVKITKQTLVKVKAFGKNFLPSATAEIEFVKDGKAIAGMEFSKPHEQYSSSKKDILFDNAGGSLQFRNGTWLGYNIDTVEVLIHLQKQEQINTVLVDLLQDEGSWIFLPQQIQLYYYDEQQKVFVQAADEQQLFEQQVPRRTVSKKVTVKRKVKTNKLKLVLLPVKPIPDWHTGKGNHAWLFIDEIKVY</sequence>
<evidence type="ECO:0000313" key="4">
    <source>
        <dbReference type="Proteomes" id="UP000316167"/>
    </source>
</evidence>
<dbReference type="OrthoDB" id="9806464at2"/>
<evidence type="ECO:0000259" key="2">
    <source>
        <dbReference type="Pfam" id="PF13290"/>
    </source>
</evidence>
<dbReference type="Proteomes" id="UP000316167">
    <property type="component" value="Unassembled WGS sequence"/>
</dbReference>
<protein>
    <submittedName>
        <fullName evidence="3">Fn3 domain-containing protein</fullName>
    </submittedName>
</protein>
<reference evidence="3 4" key="1">
    <citation type="journal article" date="2015" name="Stand. Genomic Sci.">
        <title>Genomic Encyclopedia of Bacterial and Archaeal Type Strains, Phase III: the genomes of soil and plant-associated and newly described type strains.</title>
        <authorList>
            <person name="Whitman W.B."/>
            <person name="Woyke T."/>
            <person name="Klenk H.P."/>
            <person name="Zhou Y."/>
            <person name="Lilburn T.G."/>
            <person name="Beck B.J."/>
            <person name="De Vos P."/>
            <person name="Vandamme P."/>
            <person name="Eisen J.A."/>
            <person name="Garrity G."/>
            <person name="Hugenholtz P."/>
            <person name="Kyrpides N.C."/>
        </authorList>
    </citation>
    <scope>NUCLEOTIDE SEQUENCE [LARGE SCALE GENOMIC DNA]</scope>
    <source>
        <strain evidence="3 4">CGMCC 1.7271</strain>
    </source>
</reference>
<evidence type="ECO:0000313" key="3">
    <source>
        <dbReference type="EMBL" id="TWI83583.1"/>
    </source>
</evidence>
<feature type="chain" id="PRO_5022061929" evidence="1">
    <location>
        <begin position="19"/>
        <end position="260"/>
    </location>
</feature>
<comment type="caution">
    <text evidence="3">The sequence shown here is derived from an EMBL/GenBank/DDBJ whole genome shotgun (WGS) entry which is preliminary data.</text>
</comment>
<accession>A0A562SR24</accession>
<proteinExistence type="predicted"/>
<evidence type="ECO:0000256" key="1">
    <source>
        <dbReference type="SAM" id="SignalP"/>
    </source>
</evidence>
<dbReference type="AlphaFoldDB" id="A0A562SR24"/>
<dbReference type="InterPro" id="IPR059177">
    <property type="entry name" value="GH29D-like_dom"/>
</dbReference>
<organism evidence="3 4">
    <name type="scientific">Lacibacter cauensis</name>
    <dbReference type="NCBI Taxonomy" id="510947"/>
    <lineage>
        <taxon>Bacteria</taxon>
        <taxon>Pseudomonadati</taxon>
        <taxon>Bacteroidota</taxon>
        <taxon>Chitinophagia</taxon>
        <taxon>Chitinophagales</taxon>
        <taxon>Chitinophagaceae</taxon>
        <taxon>Lacibacter</taxon>
    </lineage>
</organism>
<keyword evidence="4" id="KW-1185">Reference proteome</keyword>
<dbReference type="Pfam" id="PF13290">
    <property type="entry name" value="CHB_HEX_C_1"/>
    <property type="match status" value="1"/>
</dbReference>
<feature type="signal peptide" evidence="1">
    <location>
        <begin position="1"/>
        <end position="18"/>
    </location>
</feature>
<gene>
    <name evidence="3" type="ORF">IQ13_1695</name>
</gene>
<dbReference type="RefSeq" id="WP_144885848.1">
    <property type="nucleotide sequence ID" value="NZ_VLLE01000003.1"/>
</dbReference>
<keyword evidence="1" id="KW-0732">Signal</keyword>